<dbReference type="AlphaFoldDB" id="A0A1W1HBN8"/>
<evidence type="ECO:0000313" key="5">
    <source>
        <dbReference type="EMBL" id="SLM29805.1"/>
    </source>
</evidence>
<dbReference type="PANTHER" id="PTHR23089">
    <property type="entry name" value="HISTIDINE TRIAD HIT PROTEIN"/>
    <property type="match status" value="1"/>
</dbReference>
<dbReference type="Pfam" id="PF01230">
    <property type="entry name" value="HIT"/>
    <property type="match status" value="1"/>
</dbReference>
<dbReference type="CDD" id="cd01276">
    <property type="entry name" value="PKCI_related"/>
    <property type="match status" value="1"/>
</dbReference>
<dbReference type="InterPro" id="IPR019808">
    <property type="entry name" value="Histidine_triad_CS"/>
</dbReference>
<proteinExistence type="predicted"/>
<dbReference type="PRINTS" id="PR00332">
    <property type="entry name" value="HISTRIAD"/>
</dbReference>
<dbReference type="InterPro" id="IPR001310">
    <property type="entry name" value="Histidine_triad_HIT"/>
</dbReference>
<sequence>MSEDCLFCKIVNRQIPSEFLYEDDDCVVFRDINPHAPVHILIVPKRHIRSINDLQDGDTDLLGRLFLVAKQMAKSEGVNESGYKLLFNVEKGGGQVIFHIHLHLIGGWEKK</sequence>
<evidence type="ECO:0000313" key="6">
    <source>
        <dbReference type="Proteomes" id="UP000191931"/>
    </source>
</evidence>
<evidence type="ECO:0000256" key="3">
    <source>
        <dbReference type="PROSITE-ProRule" id="PRU00464"/>
    </source>
</evidence>
<dbReference type="Gene3D" id="3.30.428.10">
    <property type="entry name" value="HIT-like"/>
    <property type="match status" value="1"/>
</dbReference>
<organism evidence="5 6">
    <name type="scientific">Desulfamplus magnetovallimortis</name>
    <dbReference type="NCBI Taxonomy" id="1246637"/>
    <lineage>
        <taxon>Bacteria</taxon>
        <taxon>Pseudomonadati</taxon>
        <taxon>Thermodesulfobacteriota</taxon>
        <taxon>Desulfobacteria</taxon>
        <taxon>Desulfobacterales</taxon>
        <taxon>Desulfobacteraceae</taxon>
        <taxon>Desulfamplus</taxon>
    </lineage>
</organism>
<protein>
    <submittedName>
        <fullName evidence="5">Uncharacterized HIT-like protein aq_141</fullName>
    </submittedName>
</protein>
<dbReference type="PROSITE" id="PS51084">
    <property type="entry name" value="HIT_2"/>
    <property type="match status" value="1"/>
</dbReference>
<dbReference type="GO" id="GO:0003824">
    <property type="term" value="F:catalytic activity"/>
    <property type="evidence" value="ECO:0007669"/>
    <property type="project" value="InterPro"/>
</dbReference>
<feature type="active site" description="Tele-AMP-histidine intermediate" evidence="1">
    <location>
        <position position="101"/>
    </location>
</feature>
<reference evidence="5 6" key="1">
    <citation type="submission" date="2017-03" db="EMBL/GenBank/DDBJ databases">
        <authorList>
            <person name="Afonso C.L."/>
            <person name="Miller P.J."/>
            <person name="Scott M.A."/>
            <person name="Spackman E."/>
            <person name="Goraichik I."/>
            <person name="Dimitrov K.M."/>
            <person name="Suarez D.L."/>
            <person name="Swayne D.E."/>
        </authorList>
    </citation>
    <scope>NUCLEOTIDE SEQUENCE [LARGE SCALE GENOMIC DNA]</scope>
    <source>
        <strain evidence="5">PRJEB14757</strain>
    </source>
</reference>
<evidence type="ECO:0000256" key="1">
    <source>
        <dbReference type="PIRSR" id="PIRSR601310-1"/>
    </source>
</evidence>
<dbReference type="OrthoDB" id="9784774at2"/>
<gene>
    <name evidence="5" type="ORF">MTBBW1_20002</name>
</gene>
<dbReference type="PROSITE" id="PS00892">
    <property type="entry name" value="HIT_1"/>
    <property type="match status" value="1"/>
</dbReference>
<dbReference type="Proteomes" id="UP000191931">
    <property type="component" value="Unassembled WGS sequence"/>
</dbReference>
<accession>A0A1W1HBN8</accession>
<keyword evidence="6" id="KW-1185">Reference proteome</keyword>
<dbReference type="InterPro" id="IPR011146">
    <property type="entry name" value="HIT-like"/>
</dbReference>
<feature type="domain" description="HIT" evidence="4">
    <location>
        <begin position="6"/>
        <end position="111"/>
    </location>
</feature>
<dbReference type="InterPro" id="IPR036265">
    <property type="entry name" value="HIT-like_sf"/>
</dbReference>
<dbReference type="EMBL" id="FWEV01000112">
    <property type="protein sequence ID" value="SLM29805.1"/>
    <property type="molecule type" value="Genomic_DNA"/>
</dbReference>
<dbReference type="STRING" id="1246637.MTBBW1_20002"/>
<evidence type="ECO:0000259" key="4">
    <source>
        <dbReference type="PROSITE" id="PS51084"/>
    </source>
</evidence>
<dbReference type="RefSeq" id="WP_080797650.1">
    <property type="nucleotide sequence ID" value="NZ_LT828540.1"/>
</dbReference>
<dbReference type="SUPFAM" id="SSF54197">
    <property type="entry name" value="HIT-like"/>
    <property type="match status" value="1"/>
</dbReference>
<evidence type="ECO:0000256" key="2">
    <source>
        <dbReference type="PIRSR" id="PIRSR601310-3"/>
    </source>
</evidence>
<feature type="short sequence motif" description="Histidine triad motif" evidence="2 3">
    <location>
        <begin position="99"/>
        <end position="103"/>
    </location>
</feature>
<name>A0A1W1HBN8_9BACT</name>